<proteinExistence type="predicted"/>
<dbReference type="SUPFAM" id="SSF74653">
    <property type="entry name" value="TolA/TonB C-terminal domain"/>
    <property type="match status" value="1"/>
</dbReference>
<sequence length="134" mass="14788">MKKIVTFALCLGFGLTFSQTNQPETTYNPDNNTENTFTTPVEYPGGMTALRQDISKIFDLSCMEKASGTSKSLTSFDVNTDGSISSISTTGNNPALNKEMDRVMNASKKRWKPATKNGQSIKSTYNVPMTFKNY</sequence>
<keyword evidence="1" id="KW-0732">Signal</keyword>
<dbReference type="AlphaFoldDB" id="A0A521C558"/>
<dbReference type="Gene3D" id="3.30.1150.10">
    <property type="match status" value="1"/>
</dbReference>
<dbReference type="RefSeq" id="WP_142717415.1">
    <property type="nucleotide sequence ID" value="NZ_FXTC01000002.1"/>
</dbReference>
<evidence type="ECO:0000313" key="3">
    <source>
        <dbReference type="Proteomes" id="UP000316916"/>
    </source>
</evidence>
<gene>
    <name evidence="2" type="ORF">SAMN06265171_102483</name>
</gene>
<reference evidence="2 3" key="1">
    <citation type="submission" date="2017-05" db="EMBL/GenBank/DDBJ databases">
        <authorList>
            <person name="Varghese N."/>
            <person name="Submissions S."/>
        </authorList>
    </citation>
    <scope>NUCLEOTIDE SEQUENCE [LARGE SCALE GENOMIC DNA]</scope>
    <source>
        <strain evidence="2 3">DSM 29371</strain>
    </source>
</reference>
<dbReference type="EMBL" id="FXTC01000002">
    <property type="protein sequence ID" value="SMO54562.1"/>
    <property type="molecule type" value="Genomic_DNA"/>
</dbReference>
<protein>
    <submittedName>
        <fullName evidence="2">TonB protein C-terminal</fullName>
    </submittedName>
</protein>
<name>A0A521C558_9FLAO</name>
<feature type="signal peptide" evidence="1">
    <location>
        <begin position="1"/>
        <end position="18"/>
    </location>
</feature>
<accession>A0A521C558</accession>
<feature type="chain" id="PRO_5022189946" evidence="1">
    <location>
        <begin position="19"/>
        <end position="134"/>
    </location>
</feature>
<evidence type="ECO:0000313" key="2">
    <source>
        <dbReference type="EMBL" id="SMO54562.1"/>
    </source>
</evidence>
<dbReference type="Proteomes" id="UP000316916">
    <property type="component" value="Unassembled WGS sequence"/>
</dbReference>
<organism evidence="2 3">
    <name type="scientific">Chryseobacterium rhizoplanae</name>
    <dbReference type="NCBI Taxonomy" id="1609531"/>
    <lineage>
        <taxon>Bacteria</taxon>
        <taxon>Pseudomonadati</taxon>
        <taxon>Bacteroidota</taxon>
        <taxon>Flavobacteriia</taxon>
        <taxon>Flavobacteriales</taxon>
        <taxon>Weeksellaceae</taxon>
        <taxon>Chryseobacterium group</taxon>
        <taxon>Chryseobacterium</taxon>
    </lineage>
</organism>
<evidence type="ECO:0000256" key="1">
    <source>
        <dbReference type="SAM" id="SignalP"/>
    </source>
</evidence>
<keyword evidence="3" id="KW-1185">Reference proteome</keyword>